<feature type="compositionally biased region" description="Low complexity" evidence="1">
    <location>
        <begin position="56"/>
        <end position="69"/>
    </location>
</feature>
<gene>
    <name evidence="2" type="ORF">NLJ89_g6646</name>
</gene>
<keyword evidence="3" id="KW-1185">Reference proteome</keyword>
<feature type="compositionally biased region" description="Polar residues" evidence="1">
    <location>
        <begin position="70"/>
        <end position="87"/>
    </location>
</feature>
<comment type="caution">
    <text evidence="2">The sequence shown here is derived from an EMBL/GenBank/DDBJ whole genome shotgun (WGS) entry which is preliminary data.</text>
</comment>
<protein>
    <submittedName>
        <fullName evidence="2">Uncharacterized protein</fullName>
    </submittedName>
</protein>
<feature type="region of interest" description="Disordered" evidence="1">
    <location>
        <begin position="191"/>
        <end position="251"/>
    </location>
</feature>
<feature type="compositionally biased region" description="Polar residues" evidence="1">
    <location>
        <begin position="23"/>
        <end position="55"/>
    </location>
</feature>
<name>A0A9W8JYS8_9AGAR</name>
<feature type="region of interest" description="Disordered" evidence="1">
    <location>
        <begin position="145"/>
        <end position="171"/>
    </location>
</feature>
<proteinExistence type="predicted"/>
<evidence type="ECO:0000313" key="3">
    <source>
        <dbReference type="Proteomes" id="UP001148786"/>
    </source>
</evidence>
<feature type="compositionally biased region" description="Low complexity" evidence="1">
    <location>
        <begin position="8"/>
        <end position="22"/>
    </location>
</feature>
<feature type="compositionally biased region" description="Polar residues" evidence="1">
    <location>
        <begin position="97"/>
        <end position="111"/>
    </location>
</feature>
<sequence>MRPPSYDPSPSTTPSLPEVPSTFDSENTVPVASDQMNATHQSDVGFSPRQLSHGFSSSSSSTAATPASTGESLSTPPASVDGQSPPSLTHEERQDTAWMQQKAPSASATDGSNKRKRKNGTKKPLKKRLTSTGFYEHVHAENVAETAPGKYKKPKVTRVDGSLDPGVSSGGHAFIPPPLPTIAAGPVVAATTQAGGRQPSAAKIKRQQTRCNAASPYGLPSNAQGKKKSRAPSSQPPPAQFPKTVPSHPAPYLNEAYETCTEEFDAHTQPKADLVQQLQGPAVGPSSFGVTDFSQHQEFFPAIRGLDSQLYAAGVTTAPFTLHPSLDMLAGMHQSSAYTDNLGQYQPPLAQPDATHHHHYAQTYSSVSGSQVSPMIVNYGAPRAVSYHQSLPQEHEPQMAFAGQTFVQPVALYADQVLHLDFTPRHPTAEGGCYMQDLHQVHVHEGPQQASHYGDQARTTAPHGGMAYDAWVGQHGVEHAQFL</sequence>
<organism evidence="2 3">
    <name type="scientific">Agrocybe chaxingu</name>
    <dbReference type="NCBI Taxonomy" id="84603"/>
    <lineage>
        <taxon>Eukaryota</taxon>
        <taxon>Fungi</taxon>
        <taxon>Dikarya</taxon>
        <taxon>Basidiomycota</taxon>
        <taxon>Agaricomycotina</taxon>
        <taxon>Agaricomycetes</taxon>
        <taxon>Agaricomycetidae</taxon>
        <taxon>Agaricales</taxon>
        <taxon>Agaricineae</taxon>
        <taxon>Strophariaceae</taxon>
        <taxon>Agrocybe</taxon>
    </lineage>
</organism>
<dbReference type="AlphaFoldDB" id="A0A9W8JYS8"/>
<feature type="region of interest" description="Disordered" evidence="1">
    <location>
        <begin position="1"/>
        <end position="133"/>
    </location>
</feature>
<dbReference type="EMBL" id="JANKHO010000721">
    <property type="protein sequence ID" value="KAJ3506833.1"/>
    <property type="molecule type" value="Genomic_DNA"/>
</dbReference>
<evidence type="ECO:0000256" key="1">
    <source>
        <dbReference type="SAM" id="MobiDB-lite"/>
    </source>
</evidence>
<feature type="compositionally biased region" description="Basic residues" evidence="1">
    <location>
        <begin position="114"/>
        <end position="129"/>
    </location>
</feature>
<dbReference type="Proteomes" id="UP001148786">
    <property type="component" value="Unassembled WGS sequence"/>
</dbReference>
<dbReference type="OrthoDB" id="10385068at2759"/>
<evidence type="ECO:0000313" key="2">
    <source>
        <dbReference type="EMBL" id="KAJ3506833.1"/>
    </source>
</evidence>
<accession>A0A9W8JYS8</accession>
<reference evidence="2" key="1">
    <citation type="submission" date="2022-07" db="EMBL/GenBank/DDBJ databases">
        <title>Genome Sequence of Agrocybe chaxingu.</title>
        <authorList>
            <person name="Buettner E."/>
        </authorList>
    </citation>
    <scope>NUCLEOTIDE SEQUENCE</scope>
    <source>
        <strain evidence="2">MP-N11</strain>
    </source>
</reference>